<accession>A0ACC2RZB7</accession>
<name>A0ACC2RZB7_9FUNG</name>
<organism evidence="1 2">
    <name type="scientific">Entomophthora muscae</name>
    <dbReference type="NCBI Taxonomy" id="34485"/>
    <lineage>
        <taxon>Eukaryota</taxon>
        <taxon>Fungi</taxon>
        <taxon>Fungi incertae sedis</taxon>
        <taxon>Zoopagomycota</taxon>
        <taxon>Entomophthoromycotina</taxon>
        <taxon>Entomophthoromycetes</taxon>
        <taxon>Entomophthorales</taxon>
        <taxon>Entomophthoraceae</taxon>
        <taxon>Entomophthora</taxon>
    </lineage>
</organism>
<dbReference type="Proteomes" id="UP001165960">
    <property type="component" value="Unassembled WGS sequence"/>
</dbReference>
<reference evidence="1" key="1">
    <citation type="submission" date="2022-04" db="EMBL/GenBank/DDBJ databases">
        <title>Genome of the entomopathogenic fungus Entomophthora muscae.</title>
        <authorList>
            <person name="Elya C."/>
            <person name="Lovett B.R."/>
            <person name="Lee E."/>
            <person name="Macias A.M."/>
            <person name="Hajek A.E."/>
            <person name="De Bivort B.L."/>
            <person name="Kasson M.T."/>
            <person name="De Fine Licht H.H."/>
            <person name="Stajich J.E."/>
        </authorList>
    </citation>
    <scope>NUCLEOTIDE SEQUENCE</scope>
    <source>
        <strain evidence="1">Berkeley</strain>
    </source>
</reference>
<proteinExistence type="predicted"/>
<gene>
    <name evidence="1" type="ORF">DSO57_1004584</name>
</gene>
<sequence>MSNFNKSLVSNCPVRKFNCNACTFKATYSNVHLFEDKLVDAVTVVLTNNKQKKFFVSYWATITAQNWLDNFNGMLVDLPTVPDGVKVHHGICLNYLESYHHVRKTFKKLLNNPHFKGYSCHSRFHNARYCLSK</sequence>
<comment type="caution">
    <text evidence="1">The sequence shown here is derived from an EMBL/GenBank/DDBJ whole genome shotgun (WGS) entry which is preliminary data.</text>
</comment>
<evidence type="ECO:0000313" key="1">
    <source>
        <dbReference type="EMBL" id="KAJ9055380.1"/>
    </source>
</evidence>
<dbReference type="EMBL" id="QTSX02006401">
    <property type="protein sequence ID" value="KAJ9055380.1"/>
    <property type="molecule type" value="Genomic_DNA"/>
</dbReference>
<protein>
    <submittedName>
        <fullName evidence="1">Uncharacterized protein</fullName>
    </submittedName>
</protein>
<evidence type="ECO:0000313" key="2">
    <source>
        <dbReference type="Proteomes" id="UP001165960"/>
    </source>
</evidence>
<keyword evidence="2" id="KW-1185">Reference proteome</keyword>